<dbReference type="PANTHER" id="PTHR31418">
    <property type="entry name" value="FATTY-ACID AND RETINOL-BINDING PROTEIN 1"/>
    <property type="match status" value="1"/>
</dbReference>
<organism evidence="8 9">
    <name type="scientific">Pristionchus pacificus</name>
    <name type="common">Parasitic nematode worm</name>
    <dbReference type="NCBI Taxonomy" id="54126"/>
    <lineage>
        <taxon>Eukaryota</taxon>
        <taxon>Metazoa</taxon>
        <taxon>Ecdysozoa</taxon>
        <taxon>Nematoda</taxon>
        <taxon>Chromadorea</taxon>
        <taxon>Rhabditida</taxon>
        <taxon>Rhabditina</taxon>
        <taxon>Diplogasteromorpha</taxon>
        <taxon>Diplogasteroidea</taxon>
        <taxon>Neodiplogasteridae</taxon>
        <taxon>Pristionchus</taxon>
    </lineage>
</organism>
<evidence type="ECO:0000256" key="7">
    <source>
        <dbReference type="ARBA" id="ARBA00023121"/>
    </source>
</evidence>
<gene>
    <name evidence="8" type="primary">WBGene00104577</name>
</gene>
<evidence type="ECO:0000256" key="3">
    <source>
        <dbReference type="ARBA" id="ARBA00017453"/>
    </source>
</evidence>
<evidence type="ECO:0000256" key="1">
    <source>
        <dbReference type="ARBA" id="ARBA00004613"/>
    </source>
</evidence>
<evidence type="ECO:0000256" key="5">
    <source>
        <dbReference type="ARBA" id="ARBA00022729"/>
    </source>
</evidence>
<reference evidence="8" key="2">
    <citation type="submission" date="2022-06" db="UniProtKB">
        <authorList>
            <consortium name="EnsemblMetazoa"/>
        </authorList>
    </citation>
    <scope>IDENTIFICATION</scope>
    <source>
        <strain evidence="8">PS312</strain>
    </source>
</reference>
<dbReference type="AlphaFoldDB" id="A0A2A6B9V3"/>
<evidence type="ECO:0000313" key="9">
    <source>
        <dbReference type="Proteomes" id="UP000005239"/>
    </source>
</evidence>
<evidence type="ECO:0000313" key="8">
    <source>
        <dbReference type="EnsemblMetazoa" id="PPA15023.1"/>
    </source>
</evidence>
<evidence type="ECO:0000256" key="4">
    <source>
        <dbReference type="ARBA" id="ARBA00022525"/>
    </source>
</evidence>
<sequence length="220" mass="24631">MSFKLLLLIVAVAACAAPAAGQKTRSEGGSGKKTAAKGGPPNIELDDKTIDETVAILAQSEFMPREARAVLYGLDGKEKRAAAEILVKYQNETVDKLDYDKIAKELKKKSPSMHRKMLVMSRMARSRYDRLQPETKEYLNNLGEKAVARRDAISKPQDKQKTFVARRDSRVATEMYDEFRTMKPSVREDLQRHFAEPMAILDSPYASAAKYFLARVADGN</sequence>
<name>A0A2A6B9V3_PRIPA</name>
<dbReference type="Gene3D" id="1.20.120.1100">
    <property type="match status" value="1"/>
</dbReference>
<keyword evidence="5" id="KW-0732">Signal</keyword>
<evidence type="ECO:0000256" key="2">
    <source>
        <dbReference type="ARBA" id="ARBA00006648"/>
    </source>
</evidence>
<accession>A0A8R1YF63</accession>
<proteinExistence type="inferred from homology"/>
<keyword evidence="7" id="KW-0446">Lipid-binding</keyword>
<dbReference type="Pfam" id="PF05823">
    <property type="entry name" value="Gp-FAR-1"/>
    <property type="match status" value="1"/>
</dbReference>
<accession>A0A2A6B9V3</accession>
<dbReference type="GO" id="GO:0008289">
    <property type="term" value="F:lipid binding"/>
    <property type="evidence" value="ECO:0007669"/>
    <property type="project" value="UniProtKB-KW"/>
</dbReference>
<reference evidence="9" key="1">
    <citation type="journal article" date="2008" name="Nat. Genet.">
        <title>The Pristionchus pacificus genome provides a unique perspective on nematode lifestyle and parasitism.</title>
        <authorList>
            <person name="Dieterich C."/>
            <person name="Clifton S.W."/>
            <person name="Schuster L.N."/>
            <person name="Chinwalla A."/>
            <person name="Delehaunty K."/>
            <person name="Dinkelacker I."/>
            <person name="Fulton L."/>
            <person name="Fulton R."/>
            <person name="Godfrey J."/>
            <person name="Minx P."/>
            <person name="Mitreva M."/>
            <person name="Roeseler W."/>
            <person name="Tian H."/>
            <person name="Witte H."/>
            <person name="Yang S.P."/>
            <person name="Wilson R.K."/>
            <person name="Sommer R.J."/>
        </authorList>
    </citation>
    <scope>NUCLEOTIDE SEQUENCE [LARGE SCALE GENOMIC DNA]</scope>
    <source>
        <strain evidence="9">PS312</strain>
    </source>
</reference>
<keyword evidence="4" id="KW-0964">Secreted</keyword>
<dbReference type="EnsemblMetazoa" id="PPA15023.1">
    <property type="protein sequence ID" value="PPA15023.1"/>
    <property type="gene ID" value="WBGene00104577"/>
</dbReference>
<comment type="subcellular location">
    <subcellularLocation>
        <location evidence="1">Secreted</location>
    </subcellularLocation>
</comment>
<dbReference type="Proteomes" id="UP000005239">
    <property type="component" value="Unassembled WGS sequence"/>
</dbReference>
<evidence type="ECO:0000256" key="6">
    <source>
        <dbReference type="ARBA" id="ARBA00023054"/>
    </source>
</evidence>
<dbReference type="PANTHER" id="PTHR31418:SF7">
    <property type="entry name" value="FATTY-ACID AND RETINOL-BINDING PROTEIN 1"/>
    <property type="match status" value="1"/>
</dbReference>
<dbReference type="InterPro" id="IPR008632">
    <property type="entry name" value="Gp-FAR-1"/>
</dbReference>
<dbReference type="PROSITE" id="PS51257">
    <property type="entry name" value="PROKAR_LIPOPROTEIN"/>
    <property type="match status" value="1"/>
</dbReference>
<keyword evidence="9" id="KW-1185">Reference proteome</keyword>
<dbReference type="GO" id="GO:0005576">
    <property type="term" value="C:extracellular region"/>
    <property type="evidence" value="ECO:0007669"/>
    <property type="project" value="UniProtKB-SubCell"/>
</dbReference>
<protein>
    <recommendedName>
        <fullName evidence="3">Fatty-acid and retinol-binding protein 1</fullName>
    </recommendedName>
</protein>
<keyword evidence="6" id="KW-0175">Coiled coil</keyword>
<comment type="similarity">
    <text evidence="2">Belongs to the fatty-acid and retinol-binding protein (FARBP) family.</text>
</comment>